<dbReference type="STRING" id="926566.Terro_3978"/>
<protein>
    <submittedName>
        <fullName evidence="1">Putative translation initiation inhibitor, yjgF family</fullName>
    </submittedName>
</protein>
<sequence>MSREYFARNPDYPFADAVLIDGKTLYLSGRIGFVPGTTTIPDTVEAEAHAVLRDLRSVLAMADMTMDDLVSLQVFCSDVSLWEPFNAIYRTYFAGPLPPRAFLGSGTLLFGARFELMGIAVKDN</sequence>
<dbReference type="RefSeq" id="WP_014787446.1">
    <property type="nucleotide sequence ID" value="NC_018014.1"/>
</dbReference>
<dbReference type="InterPro" id="IPR006175">
    <property type="entry name" value="YjgF/YER057c/UK114"/>
</dbReference>
<dbReference type="HOGENOM" id="CLU_100715_7_4_0"/>
<dbReference type="EMBL" id="CP003379">
    <property type="protein sequence ID" value="AFL90186.1"/>
    <property type="molecule type" value="Genomic_DNA"/>
</dbReference>
<dbReference type="InterPro" id="IPR035959">
    <property type="entry name" value="RutC-like_sf"/>
</dbReference>
<organism evidence="1 2">
    <name type="scientific">Terriglobus roseus (strain DSM 18391 / NRRL B-41598 / KBS 63)</name>
    <dbReference type="NCBI Taxonomy" id="926566"/>
    <lineage>
        <taxon>Bacteria</taxon>
        <taxon>Pseudomonadati</taxon>
        <taxon>Acidobacteriota</taxon>
        <taxon>Terriglobia</taxon>
        <taxon>Terriglobales</taxon>
        <taxon>Acidobacteriaceae</taxon>
        <taxon>Terriglobus</taxon>
    </lineage>
</organism>
<dbReference type="AlphaFoldDB" id="I3ZLR8"/>
<keyword evidence="2" id="KW-1185">Reference proteome</keyword>
<dbReference type="eggNOG" id="COG0251">
    <property type="taxonomic scope" value="Bacteria"/>
</dbReference>
<proteinExistence type="predicted"/>
<dbReference type="Pfam" id="PF01042">
    <property type="entry name" value="Ribonuc_L-PSP"/>
    <property type="match status" value="1"/>
</dbReference>
<dbReference type="Gene3D" id="3.30.1330.40">
    <property type="entry name" value="RutC-like"/>
    <property type="match status" value="1"/>
</dbReference>
<dbReference type="GO" id="GO:0005829">
    <property type="term" value="C:cytosol"/>
    <property type="evidence" value="ECO:0007669"/>
    <property type="project" value="TreeGrafter"/>
</dbReference>
<dbReference type="PANTHER" id="PTHR11803:SF39">
    <property type="entry name" value="2-IMINOBUTANOATE_2-IMINOPROPANOATE DEAMINASE"/>
    <property type="match status" value="1"/>
</dbReference>
<dbReference type="Proteomes" id="UP000006056">
    <property type="component" value="Chromosome"/>
</dbReference>
<name>I3ZLR8_TERRK</name>
<gene>
    <name evidence="1" type="ordered locus">Terro_3978</name>
</gene>
<reference evidence="1 2" key="1">
    <citation type="submission" date="2012-06" db="EMBL/GenBank/DDBJ databases">
        <title>Complete genome of Terriglobus roseus DSM 18391.</title>
        <authorList>
            <consortium name="US DOE Joint Genome Institute (JGI-PGF)"/>
            <person name="Lucas S."/>
            <person name="Copeland A."/>
            <person name="Lapidus A."/>
            <person name="Glavina del Rio T."/>
            <person name="Dalin E."/>
            <person name="Tice H."/>
            <person name="Bruce D."/>
            <person name="Goodwin L."/>
            <person name="Pitluck S."/>
            <person name="Peters L."/>
            <person name="Mikhailova N."/>
            <person name="Munk A.C.C."/>
            <person name="Kyrpides N."/>
            <person name="Mavromatis K."/>
            <person name="Ivanova N."/>
            <person name="Brettin T."/>
            <person name="Detter J.C."/>
            <person name="Han C."/>
            <person name="Larimer F."/>
            <person name="Land M."/>
            <person name="Hauser L."/>
            <person name="Markowitz V."/>
            <person name="Cheng J.-F."/>
            <person name="Hugenholtz P."/>
            <person name="Woyke T."/>
            <person name="Wu D."/>
            <person name="Brambilla E."/>
            <person name="Klenk H.-P."/>
            <person name="Eisen J.A."/>
        </authorList>
    </citation>
    <scope>NUCLEOTIDE SEQUENCE [LARGE SCALE GENOMIC DNA]</scope>
    <source>
        <strain evidence="2">DSM 18391 / NRRL B-41598 / KBS 63</strain>
    </source>
</reference>
<dbReference type="SUPFAM" id="SSF55298">
    <property type="entry name" value="YjgF-like"/>
    <property type="match status" value="1"/>
</dbReference>
<dbReference type="PANTHER" id="PTHR11803">
    <property type="entry name" value="2-IMINOBUTANOATE/2-IMINOPROPANOATE DEAMINASE RIDA"/>
    <property type="match status" value="1"/>
</dbReference>
<dbReference type="GO" id="GO:0019239">
    <property type="term" value="F:deaminase activity"/>
    <property type="evidence" value="ECO:0007669"/>
    <property type="project" value="TreeGrafter"/>
</dbReference>
<evidence type="ECO:0000313" key="2">
    <source>
        <dbReference type="Proteomes" id="UP000006056"/>
    </source>
</evidence>
<dbReference type="OrthoDB" id="9803101at2"/>
<dbReference type="KEGG" id="trs:Terro_3978"/>
<accession>I3ZLR8</accession>
<evidence type="ECO:0000313" key="1">
    <source>
        <dbReference type="EMBL" id="AFL90186.1"/>
    </source>
</evidence>